<reference evidence="1 2" key="1">
    <citation type="journal article" date="2019" name="Sci. Rep.">
        <title>Orb-weaving spider Araneus ventricosus genome elucidates the spidroin gene catalogue.</title>
        <authorList>
            <person name="Kono N."/>
            <person name="Nakamura H."/>
            <person name="Ohtoshi R."/>
            <person name="Moran D.A.P."/>
            <person name="Shinohara A."/>
            <person name="Yoshida Y."/>
            <person name="Fujiwara M."/>
            <person name="Mori M."/>
            <person name="Tomita M."/>
            <person name="Arakawa K."/>
        </authorList>
    </citation>
    <scope>NUCLEOTIDE SEQUENCE [LARGE SCALE GENOMIC DNA]</scope>
</reference>
<dbReference type="AlphaFoldDB" id="A0A4Y2MDM1"/>
<comment type="caution">
    <text evidence="1">The sequence shown here is derived from an EMBL/GenBank/DDBJ whole genome shotgun (WGS) entry which is preliminary data.</text>
</comment>
<sequence length="105" mass="11952">MSSLKLGIHEKYRLCHLSQGRFFSTHSSQNIRHVINGGCKVCFDTPCLRWFKDPEVQRPSFSHTRRISDWPKTGAKGIYIPLPTCCHATAHVIPVKLTLPIESVH</sequence>
<protein>
    <submittedName>
        <fullName evidence="1">Uncharacterized protein</fullName>
    </submittedName>
</protein>
<name>A0A4Y2MDM1_ARAVE</name>
<accession>A0A4Y2MDM1</accession>
<dbReference type="EMBL" id="BGPR01203364">
    <property type="protein sequence ID" value="GBN23827.1"/>
    <property type="molecule type" value="Genomic_DNA"/>
</dbReference>
<proteinExistence type="predicted"/>
<evidence type="ECO:0000313" key="2">
    <source>
        <dbReference type="Proteomes" id="UP000499080"/>
    </source>
</evidence>
<dbReference type="Proteomes" id="UP000499080">
    <property type="component" value="Unassembled WGS sequence"/>
</dbReference>
<organism evidence="1 2">
    <name type="scientific">Araneus ventricosus</name>
    <name type="common">Orbweaver spider</name>
    <name type="synonym">Epeira ventricosa</name>
    <dbReference type="NCBI Taxonomy" id="182803"/>
    <lineage>
        <taxon>Eukaryota</taxon>
        <taxon>Metazoa</taxon>
        <taxon>Ecdysozoa</taxon>
        <taxon>Arthropoda</taxon>
        <taxon>Chelicerata</taxon>
        <taxon>Arachnida</taxon>
        <taxon>Araneae</taxon>
        <taxon>Araneomorphae</taxon>
        <taxon>Entelegynae</taxon>
        <taxon>Araneoidea</taxon>
        <taxon>Araneidae</taxon>
        <taxon>Araneus</taxon>
    </lineage>
</organism>
<keyword evidence="2" id="KW-1185">Reference proteome</keyword>
<evidence type="ECO:0000313" key="1">
    <source>
        <dbReference type="EMBL" id="GBN23827.1"/>
    </source>
</evidence>
<gene>
    <name evidence="1" type="ORF">AVEN_72362_1</name>
</gene>